<gene>
    <name evidence="2" type="ORF">PDIGIT_LOCUS5580</name>
</gene>
<feature type="compositionally biased region" description="Basic and acidic residues" evidence="1">
    <location>
        <begin position="122"/>
        <end position="133"/>
    </location>
</feature>
<feature type="compositionally biased region" description="Polar residues" evidence="1">
    <location>
        <begin position="87"/>
        <end position="97"/>
    </location>
</feature>
<proteinExistence type="predicted"/>
<accession>A0A9W4XL58</accession>
<dbReference type="EMBL" id="CAOQHR010000003">
    <property type="protein sequence ID" value="CAI6332555.1"/>
    <property type="molecule type" value="Genomic_DNA"/>
</dbReference>
<evidence type="ECO:0000313" key="3">
    <source>
        <dbReference type="Proteomes" id="UP001152607"/>
    </source>
</evidence>
<dbReference type="AlphaFoldDB" id="A0A9W4XL58"/>
<organism evidence="2 3">
    <name type="scientific">Periconia digitata</name>
    <dbReference type="NCBI Taxonomy" id="1303443"/>
    <lineage>
        <taxon>Eukaryota</taxon>
        <taxon>Fungi</taxon>
        <taxon>Dikarya</taxon>
        <taxon>Ascomycota</taxon>
        <taxon>Pezizomycotina</taxon>
        <taxon>Dothideomycetes</taxon>
        <taxon>Pleosporomycetidae</taxon>
        <taxon>Pleosporales</taxon>
        <taxon>Massarineae</taxon>
        <taxon>Periconiaceae</taxon>
        <taxon>Periconia</taxon>
    </lineage>
</organism>
<reference evidence="2" key="1">
    <citation type="submission" date="2023-01" db="EMBL/GenBank/DDBJ databases">
        <authorList>
            <person name="Van Ghelder C."/>
            <person name="Rancurel C."/>
        </authorList>
    </citation>
    <scope>NUCLEOTIDE SEQUENCE</scope>
    <source>
        <strain evidence="2">CNCM I-4278</strain>
    </source>
</reference>
<dbReference type="OrthoDB" id="5395727at2759"/>
<feature type="region of interest" description="Disordered" evidence="1">
    <location>
        <begin position="87"/>
        <end position="164"/>
    </location>
</feature>
<comment type="caution">
    <text evidence="2">The sequence shown here is derived from an EMBL/GenBank/DDBJ whole genome shotgun (WGS) entry which is preliminary data.</text>
</comment>
<keyword evidence="3" id="KW-1185">Reference proteome</keyword>
<evidence type="ECO:0000313" key="2">
    <source>
        <dbReference type="EMBL" id="CAI6332555.1"/>
    </source>
</evidence>
<evidence type="ECO:0000256" key="1">
    <source>
        <dbReference type="SAM" id="MobiDB-lite"/>
    </source>
</evidence>
<sequence>MGMDGLCGLVAEPPRCVAFFRRCCWCCATFLWTGKIRVERSRCVWLQYIYLDPAVLVRVFFHQHGFKRGKTTLLGSSLIDIYSENPTTSVPIPNPQRSSDDDNLKDIAGNDNMRLSQSPEDTADRRESREWDASKVPPSQFQRRKGSIYSTPGSRDGHVKGSDRDQAYWQKLKEKVCPSPVVLVRVR</sequence>
<feature type="compositionally biased region" description="Basic and acidic residues" evidence="1">
    <location>
        <begin position="155"/>
        <end position="164"/>
    </location>
</feature>
<dbReference type="Proteomes" id="UP001152607">
    <property type="component" value="Unassembled WGS sequence"/>
</dbReference>
<protein>
    <submittedName>
        <fullName evidence="2">Uncharacterized protein</fullName>
    </submittedName>
</protein>
<name>A0A9W4XL58_9PLEO</name>